<protein>
    <submittedName>
        <fullName evidence="1">1,2-phenylacetyl-CoA epoxidase subunit PaaC</fullName>
        <ecNumber evidence="1">1.14.13.149</ecNumber>
    </submittedName>
</protein>
<dbReference type="InterPro" id="IPR007814">
    <property type="entry name" value="PaaA_PaaC"/>
</dbReference>
<evidence type="ECO:0000313" key="1">
    <source>
        <dbReference type="EMBL" id="MFC3230524.1"/>
    </source>
</evidence>
<evidence type="ECO:0000313" key="2">
    <source>
        <dbReference type="Proteomes" id="UP001595528"/>
    </source>
</evidence>
<dbReference type="SUPFAM" id="SSF47240">
    <property type="entry name" value="Ferritin-like"/>
    <property type="match status" value="1"/>
</dbReference>
<comment type="caution">
    <text evidence="1">The sequence shown here is derived from an EMBL/GenBank/DDBJ whole genome shotgun (WGS) entry which is preliminary data.</text>
</comment>
<dbReference type="EC" id="1.14.13.149" evidence="1"/>
<dbReference type="InterPro" id="IPR011882">
    <property type="entry name" value="PaaC"/>
</dbReference>
<dbReference type="Pfam" id="PF05138">
    <property type="entry name" value="PaaA_PaaC"/>
    <property type="match status" value="1"/>
</dbReference>
<organism evidence="1 2">
    <name type="scientific">Marinibaculum pumilum</name>
    <dbReference type="NCBI Taxonomy" id="1766165"/>
    <lineage>
        <taxon>Bacteria</taxon>
        <taxon>Pseudomonadati</taxon>
        <taxon>Pseudomonadota</taxon>
        <taxon>Alphaproteobacteria</taxon>
        <taxon>Rhodospirillales</taxon>
        <taxon>Rhodospirillaceae</taxon>
        <taxon>Marinibaculum</taxon>
    </lineage>
</organism>
<dbReference type="Proteomes" id="UP001595528">
    <property type="component" value="Unassembled WGS sequence"/>
</dbReference>
<reference evidence="2" key="1">
    <citation type="journal article" date="2019" name="Int. J. Syst. Evol. Microbiol.">
        <title>The Global Catalogue of Microorganisms (GCM) 10K type strain sequencing project: providing services to taxonomists for standard genome sequencing and annotation.</title>
        <authorList>
            <consortium name="The Broad Institute Genomics Platform"/>
            <consortium name="The Broad Institute Genome Sequencing Center for Infectious Disease"/>
            <person name="Wu L."/>
            <person name="Ma J."/>
        </authorList>
    </citation>
    <scope>NUCLEOTIDE SEQUENCE [LARGE SCALE GENOMIC DNA]</scope>
    <source>
        <strain evidence="2">KCTC 42964</strain>
    </source>
</reference>
<dbReference type="PANTHER" id="PTHR30458">
    <property type="entry name" value="PHENYLACETIC ACID DEGRADATION PROTEIN PAA"/>
    <property type="match status" value="1"/>
</dbReference>
<dbReference type="NCBIfam" id="TIGR02158">
    <property type="entry name" value="PA_CoA_Oxy3"/>
    <property type="match status" value="1"/>
</dbReference>
<gene>
    <name evidence="1" type="primary">paaC</name>
    <name evidence="1" type="ORF">ACFOGJ_24965</name>
</gene>
<dbReference type="PIRSF" id="PIRSF037834">
    <property type="entry name" value="PA_CoA_Oase3"/>
    <property type="match status" value="1"/>
</dbReference>
<dbReference type="InterPro" id="IPR012347">
    <property type="entry name" value="Ferritin-like"/>
</dbReference>
<dbReference type="GO" id="GO:0097266">
    <property type="term" value="F:phenylacetyl-CoA 1,2-epoxidase activity"/>
    <property type="evidence" value="ECO:0007669"/>
    <property type="project" value="UniProtKB-EC"/>
</dbReference>
<dbReference type="Gene3D" id="1.20.1260.10">
    <property type="match status" value="1"/>
</dbReference>
<keyword evidence="2" id="KW-1185">Reference proteome</keyword>
<name>A0ABV7L7L2_9PROT</name>
<dbReference type="InterPro" id="IPR052703">
    <property type="entry name" value="Aromatic_CoA_ox/epox"/>
</dbReference>
<dbReference type="PANTHER" id="PTHR30458:SF0">
    <property type="entry name" value="1,2-PHENYLACETYL-COA EPOXIDASE, SUBUNIT C"/>
    <property type="match status" value="1"/>
</dbReference>
<dbReference type="RefSeq" id="WP_379905761.1">
    <property type="nucleotide sequence ID" value="NZ_JBHRTR010000046.1"/>
</dbReference>
<proteinExistence type="predicted"/>
<sequence>MADTDLADRLKAERIALALRLGDTSLILAQRLSAWCGHAPELELDLALSNVALDLLGEARMLLTYAGELEGKGRDEDRLAYFRNTPEFRNVLLVEQPNEDFAVTIVRQFLFDAWHLELATALTGSADPRLAEIAAKTVKEARYHRKFSTDWMIRLGDGTAESHDRVQAALDDLWIYTGELFVSDATDAALAAAGIAPDPASLETPWQGFMDAALAEATLAKPQGAYMQAGGRDGHHSEHLDYILAEMQVLARAHPDARW</sequence>
<keyword evidence="1" id="KW-0560">Oxidoreductase</keyword>
<dbReference type="EMBL" id="JBHRTR010000046">
    <property type="protein sequence ID" value="MFC3230524.1"/>
    <property type="molecule type" value="Genomic_DNA"/>
</dbReference>
<dbReference type="InterPro" id="IPR009078">
    <property type="entry name" value="Ferritin-like_SF"/>
</dbReference>
<accession>A0ABV7L7L2</accession>